<feature type="compositionally biased region" description="Pro residues" evidence="1">
    <location>
        <begin position="228"/>
        <end position="243"/>
    </location>
</feature>
<reference evidence="2 3" key="2">
    <citation type="journal article" date="2011" name="J. Antibiot.">
        <title>Furaquinocins I and J: novel polyketide isoprenoid hybrid compounds from Streptomyces reveromyceticus SN-593.</title>
        <authorList>
            <person name="Panthee S."/>
            <person name="Takahashi S."/>
            <person name="Takagi H."/>
            <person name="Nogawa T."/>
            <person name="Oowada E."/>
            <person name="Uramoto M."/>
            <person name="Osada H."/>
        </authorList>
    </citation>
    <scope>NUCLEOTIDE SEQUENCE [LARGE SCALE GENOMIC DNA]</scope>
    <source>
        <strain evidence="2 3">SN-593</strain>
    </source>
</reference>
<name>A0A7U3UMJ0_9ACTN</name>
<sequence>MNPHRHPCHSDAAVPGPRHTGGMGARTVWYVSYGSNTHLARLARYLDGGRPAGGARDYPGCRDATPPARSVPWELPGTVYFATHSPVWGGGRAFYDPDAPGRALARAHLLTAAQFSDIAAQEMYAEPGRDLDLTEVLATGRSRLGPGRYETLVRVGSLDGVPLLTFTAPWGMAEVPWTVPSAAYLDHLAAGLREAGGWRDADIARYLAGRPGAAGHWTVRDGALVPTDPAPPPADSAPLPADPAPRRAERPPLPADPAPLPGDPPHPPRPPSRPAATTTPRAPPGAADPPDG</sequence>
<dbReference type="KEGG" id="arev:RVR_2538"/>
<feature type="compositionally biased region" description="Pro residues" evidence="1">
    <location>
        <begin position="281"/>
        <end position="292"/>
    </location>
</feature>
<dbReference type="EMBL" id="AP018365">
    <property type="protein sequence ID" value="BBA96990.1"/>
    <property type="molecule type" value="Genomic_DNA"/>
</dbReference>
<reference evidence="2 3" key="4">
    <citation type="journal article" date="2020" name="Sci. Rep.">
        <title>beta-carboline chemical signals induce reveromycin production through a LuxR family regulator in Streptomyces sp. SN-593.</title>
        <authorList>
            <person name="Panthee S."/>
            <person name="Kito N."/>
            <person name="Hayashi T."/>
            <person name="Shimizu T."/>
            <person name="Ishikawa J."/>
            <person name="Hamamoto H."/>
            <person name="Osada H."/>
            <person name="Takahashi S."/>
        </authorList>
    </citation>
    <scope>NUCLEOTIDE SEQUENCE [LARGE SCALE GENOMIC DNA]</scope>
    <source>
        <strain evidence="2 3">SN-593</strain>
    </source>
</reference>
<dbReference type="Gene3D" id="3.10.490.10">
    <property type="entry name" value="Gamma-glutamyl cyclotransferase-like"/>
    <property type="match status" value="1"/>
</dbReference>
<feature type="region of interest" description="Disordered" evidence="1">
    <location>
        <begin position="221"/>
        <end position="292"/>
    </location>
</feature>
<evidence type="ECO:0000256" key="1">
    <source>
        <dbReference type="SAM" id="MobiDB-lite"/>
    </source>
</evidence>
<proteinExistence type="predicted"/>
<organism evidence="2 3">
    <name type="scientific">Actinacidiphila reveromycinica</name>
    <dbReference type="NCBI Taxonomy" id="659352"/>
    <lineage>
        <taxon>Bacteria</taxon>
        <taxon>Bacillati</taxon>
        <taxon>Actinomycetota</taxon>
        <taxon>Actinomycetes</taxon>
        <taxon>Kitasatosporales</taxon>
        <taxon>Streptomycetaceae</taxon>
        <taxon>Actinacidiphila</taxon>
    </lineage>
</organism>
<reference evidence="2 3" key="3">
    <citation type="journal article" date="2011" name="Nat. Chem. Biol.">
        <title>Reveromycin A biosynthesis uses RevG and RevJ for stereospecific spiroacetal formation.</title>
        <authorList>
            <person name="Takahashi S."/>
            <person name="Toyoda A."/>
            <person name="Sekiyama Y."/>
            <person name="Takagi H."/>
            <person name="Nogawa T."/>
            <person name="Uramoto M."/>
            <person name="Suzuki R."/>
            <person name="Koshino H."/>
            <person name="Kumano T."/>
            <person name="Panthee S."/>
            <person name="Dairi T."/>
            <person name="Ishikawa J."/>
            <person name="Ikeda H."/>
            <person name="Sakaki Y."/>
            <person name="Osada H."/>
        </authorList>
    </citation>
    <scope>NUCLEOTIDE SEQUENCE [LARGE SCALE GENOMIC DNA]</scope>
    <source>
        <strain evidence="2 3">SN-593</strain>
    </source>
</reference>
<gene>
    <name evidence="2" type="ORF">RVR_2538</name>
</gene>
<protein>
    <recommendedName>
        <fullName evidence="4">Histone deacetylase</fullName>
    </recommendedName>
</protein>
<reference evidence="2 3" key="1">
    <citation type="journal article" date="2010" name="J. Bacteriol.">
        <title>Biochemical characterization of a novel indole prenyltransferase from Streptomyces sp. SN-593.</title>
        <authorList>
            <person name="Takahashi S."/>
            <person name="Takagi H."/>
            <person name="Toyoda A."/>
            <person name="Uramoto M."/>
            <person name="Nogawa T."/>
            <person name="Ueki M."/>
            <person name="Sakaki Y."/>
            <person name="Osada H."/>
        </authorList>
    </citation>
    <scope>NUCLEOTIDE SEQUENCE [LARGE SCALE GENOMIC DNA]</scope>
    <source>
        <strain evidence="2 3">SN-593</strain>
    </source>
</reference>
<keyword evidence="3" id="KW-1185">Reference proteome</keyword>
<accession>A0A7U3UMJ0</accession>
<dbReference type="Proteomes" id="UP000595703">
    <property type="component" value="Chromosome"/>
</dbReference>
<feature type="compositionally biased region" description="Pro residues" evidence="1">
    <location>
        <begin position="251"/>
        <end position="273"/>
    </location>
</feature>
<evidence type="ECO:0008006" key="4">
    <source>
        <dbReference type="Google" id="ProtNLM"/>
    </source>
</evidence>
<dbReference type="AlphaFoldDB" id="A0A7U3UMJ0"/>
<evidence type="ECO:0000313" key="3">
    <source>
        <dbReference type="Proteomes" id="UP000595703"/>
    </source>
</evidence>
<evidence type="ECO:0000313" key="2">
    <source>
        <dbReference type="EMBL" id="BBA96990.1"/>
    </source>
</evidence>